<proteinExistence type="inferred from homology"/>
<evidence type="ECO:0000256" key="4">
    <source>
        <dbReference type="RuleBase" id="RU000363"/>
    </source>
</evidence>
<evidence type="ECO:0000313" key="6">
    <source>
        <dbReference type="Proteomes" id="UP001596047"/>
    </source>
</evidence>
<reference evidence="6" key="1">
    <citation type="journal article" date="2019" name="Int. J. Syst. Evol. Microbiol.">
        <title>The Global Catalogue of Microorganisms (GCM) 10K type strain sequencing project: providing services to taxonomists for standard genome sequencing and annotation.</title>
        <authorList>
            <consortium name="The Broad Institute Genomics Platform"/>
            <consortium name="The Broad Institute Genome Sequencing Center for Infectious Disease"/>
            <person name="Wu L."/>
            <person name="Ma J."/>
        </authorList>
    </citation>
    <scope>NUCLEOTIDE SEQUENCE [LARGE SCALE GENOMIC DNA]</scope>
    <source>
        <strain evidence="6">CGMCC 1.3240</strain>
    </source>
</reference>
<dbReference type="CDD" id="cd05324">
    <property type="entry name" value="carb_red_PTCR-like_SDR_c"/>
    <property type="match status" value="1"/>
</dbReference>
<comment type="caution">
    <text evidence="5">The sequence shown here is derived from an EMBL/GenBank/DDBJ whole genome shotgun (WGS) entry which is preliminary data.</text>
</comment>
<dbReference type="RefSeq" id="WP_379189021.1">
    <property type="nucleotide sequence ID" value="NZ_JBHSOW010000056.1"/>
</dbReference>
<dbReference type="EMBL" id="JBHSOW010000056">
    <property type="protein sequence ID" value="MFC5650466.1"/>
    <property type="molecule type" value="Genomic_DNA"/>
</dbReference>
<dbReference type="SUPFAM" id="SSF51735">
    <property type="entry name" value="NAD(P)-binding Rossmann-fold domains"/>
    <property type="match status" value="1"/>
</dbReference>
<protein>
    <submittedName>
        <fullName evidence="5">SDR family oxidoreductase</fullName>
    </submittedName>
</protein>
<evidence type="ECO:0000256" key="2">
    <source>
        <dbReference type="ARBA" id="ARBA00022857"/>
    </source>
</evidence>
<sequence>MELRKNENKVALVTGANKGIGKEIARGLARQGITVLLGARDSERGAQAVTELSCDGKLFFQQLDVTDLASVRVAAQQIEDRFGKLDILVNNAGIAVKLRKTSEVNAAEFREVYETNVFGVVTVTHELLPLLRRAPAARIVNISSYRGSLGSERAFNGQPFISYSTSKTALNAITVHYARELADTPIKVNAGAPGHCATDFNNFSGPRTPEQGAAIAIRLATLDEYGPTGGLFDDNGPVPW</sequence>
<dbReference type="Pfam" id="PF00106">
    <property type="entry name" value="adh_short"/>
    <property type="match status" value="1"/>
</dbReference>
<keyword evidence="6" id="KW-1185">Reference proteome</keyword>
<organism evidence="5 6">
    <name type="scientific">Paenibacillus solisilvae</name>
    <dbReference type="NCBI Taxonomy" id="2486751"/>
    <lineage>
        <taxon>Bacteria</taxon>
        <taxon>Bacillati</taxon>
        <taxon>Bacillota</taxon>
        <taxon>Bacilli</taxon>
        <taxon>Bacillales</taxon>
        <taxon>Paenibacillaceae</taxon>
        <taxon>Paenibacillus</taxon>
    </lineage>
</organism>
<dbReference type="InterPro" id="IPR045313">
    <property type="entry name" value="CBR1-like"/>
</dbReference>
<name>A0ABW0VX50_9BACL</name>
<gene>
    <name evidence="5" type="ORF">ACFPYJ_15320</name>
</gene>
<dbReference type="InterPro" id="IPR036291">
    <property type="entry name" value="NAD(P)-bd_dom_sf"/>
</dbReference>
<dbReference type="PRINTS" id="PR00080">
    <property type="entry name" value="SDRFAMILY"/>
</dbReference>
<dbReference type="Proteomes" id="UP001596047">
    <property type="component" value="Unassembled WGS sequence"/>
</dbReference>
<accession>A0ABW0VX50</accession>
<evidence type="ECO:0000256" key="1">
    <source>
        <dbReference type="ARBA" id="ARBA00006484"/>
    </source>
</evidence>
<keyword evidence="2" id="KW-0521">NADP</keyword>
<dbReference type="InterPro" id="IPR002347">
    <property type="entry name" value="SDR_fam"/>
</dbReference>
<dbReference type="PANTHER" id="PTHR43490:SF99">
    <property type="entry name" value="SHORT-CHAIN DEHYDROGENASE_REDUCTASE"/>
    <property type="match status" value="1"/>
</dbReference>
<evidence type="ECO:0000313" key="5">
    <source>
        <dbReference type="EMBL" id="MFC5650466.1"/>
    </source>
</evidence>
<evidence type="ECO:0000256" key="3">
    <source>
        <dbReference type="ARBA" id="ARBA00023002"/>
    </source>
</evidence>
<comment type="similarity">
    <text evidence="1 4">Belongs to the short-chain dehydrogenases/reductases (SDR) family.</text>
</comment>
<dbReference type="PANTHER" id="PTHR43490">
    <property type="entry name" value="(+)-NEOMENTHOL DEHYDROGENASE"/>
    <property type="match status" value="1"/>
</dbReference>
<dbReference type="Gene3D" id="3.40.50.720">
    <property type="entry name" value="NAD(P)-binding Rossmann-like Domain"/>
    <property type="match status" value="1"/>
</dbReference>
<keyword evidence="3" id="KW-0560">Oxidoreductase</keyword>
<dbReference type="PRINTS" id="PR00081">
    <property type="entry name" value="GDHRDH"/>
</dbReference>